<dbReference type="Pfam" id="PF02368">
    <property type="entry name" value="Big_2"/>
    <property type="match status" value="3"/>
</dbReference>
<dbReference type="EMBL" id="BK015900">
    <property type="protein sequence ID" value="DAD72540.1"/>
    <property type="molecule type" value="Genomic_DNA"/>
</dbReference>
<reference evidence="2" key="1">
    <citation type="journal article" date="2021" name="Proc. Natl. Acad. Sci. U.S.A.">
        <title>A Catalog of Tens of Thousands of Viruses from Human Metagenomes Reveals Hidden Associations with Chronic Diseases.</title>
        <authorList>
            <person name="Tisza M.J."/>
            <person name="Buck C.B."/>
        </authorList>
    </citation>
    <scope>NUCLEOTIDE SEQUENCE</scope>
    <source>
        <strain evidence="2">CtSGr1</strain>
    </source>
</reference>
<dbReference type="InterPro" id="IPR008964">
    <property type="entry name" value="Invasin/intimin_cell_adhesion"/>
</dbReference>
<protein>
    <submittedName>
        <fullName evidence="2">Tail tube protein</fullName>
    </submittedName>
</protein>
<accession>A0A8S5LR90</accession>
<evidence type="ECO:0000259" key="1">
    <source>
        <dbReference type="PROSITE" id="PS50835"/>
    </source>
</evidence>
<evidence type="ECO:0000313" key="2">
    <source>
        <dbReference type="EMBL" id="DAD72540.1"/>
    </source>
</evidence>
<feature type="domain" description="Ig-like" evidence="1">
    <location>
        <begin position="300"/>
        <end position="396"/>
    </location>
</feature>
<dbReference type="InterPro" id="IPR003343">
    <property type="entry name" value="Big_2"/>
</dbReference>
<dbReference type="Gene3D" id="2.60.40.1080">
    <property type="match status" value="4"/>
</dbReference>
<sequence length="765" mass="80563">MKIKIVKSNFGGVEFLAQPKVLHLGGMGSAGVERLEFELPREWMGCAVTLHVEQEGGALPQPILLDAACSAVVDKRFTAVRRGLWMLLAVDGNGYTAVTKPAQYVCTESIDLNPTLEDIPQSIYEQFVQMVLKGASEAANAAASAAGDAKKADEARGLSQAAAMEAKAAAGKVGDGLTNRERWWILELLKKAAYTDKTAEEICKQLDTAWRIVRVENLTLDKNYCALNEGESIVLTAAVLPEEAADRLVYWDAGGSDIVELKPFGEDQMQCAIRAIKEGMAMISATAGTKQAFCALNTYPAIVAVESIALSQSAATVTEGETLTLTAAVKPDNATNKTVTWAASPDSVVKITTGGKNGETCTVLVKSVGSAVVTASAQGHTATCTITAAAKPVEVSSIKLDSTALSLTEGDTARLTATVLPDNATNKTVTWTTDAPEVATVANGVVTAKSAGAAIITAAAGSKTARCVTNVAAKKVYYTVAYKLTHVSSSNTTVVVEQGTEFYALLTVDNSYQMNSVSCTMGGKAVTVTDNTVKIPEVTGNIIITASASAIRVQSVTLNKTSLALTAGDTGTLTATVKPDNALNKTVSWTTTSSSVATVSGGKVTAKSVGNAVIRATADGVSADCAVSVAKRTNITWLRMFAHYSTNSSGQNDDILVEREGSIYTSLAQSVNSAHVMILFDPQNQNYVNELEVSWTNSSRFRLVRGRTDIQLNYNGSWRSNCVYYSICKPDGSNVFSDYSAGESFTATVRAGNLSSSVTFTVVKA</sequence>
<dbReference type="SUPFAM" id="SSF49373">
    <property type="entry name" value="Invasin/intimin cell-adhesion fragments"/>
    <property type="match status" value="3"/>
</dbReference>
<dbReference type="SMART" id="SM00635">
    <property type="entry name" value="BID_2"/>
    <property type="match status" value="3"/>
</dbReference>
<proteinExistence type="predicted"/>
<organism evidence="2">
    <name type="scientific">Myoviridae sp. ctSGr1</name>
    <dbReference type="NCBI Taxonomy" id="2827609"/>
    <lineage>
        <taxon>Viruses</taxon>
        <taxon>Duplodnaviria</taxon>
        <taxon>Heunggongvirae</taxon>
        <taxon>Uroviricota</taxon>
        <taxon>Caudoviricetes</taxon>
    </lineage>
</organism>
<dbReference type="InterPro" id="IPR007110">
    <property type="entry name" value="Ig-like_dom"/>
</dbReference>
<dbReference type="PROSITE" id="PS50835">
    <property type="entry name" value="IG_LIKE"/>
    <property type="match status" value="1"/>
</dbReference>
<name>A0A8S5LR90_9CAUD</name>